<evidence type="ECO:0000313" key="2">
    <source>
        <dbReference type="EMBL" id="MDR7149041.1"/>
    </source>
</evidence>
<dbReference type="EMBL" id="JAVDWU010000002">
    <property type="protein sequence ID" value="MDR7149041.1"/>
    <property type="molecule type" value="Genomic_DNA"/>
</dbReference>
<evidence type="ECO:0000259" key="1">
    <source>
        <dbReference type="PROSITE" id="PS51742"/>
    </source>
</evidence>
<name>A0ABU1WJ21_9BURK</name>
<dbReference type="RefSeq" id="WP_310312392.1">
    <property type="nucleotide sequence ID" value="NZ_JAVDWU010000002.1"/>
</dbReference>
<dbReference type="PANTHER" id="PTHR34988:SF1">
    <property type="entry name" value="DNA-BINDING PROTEIN"/>
    <property type="match status" value="1"/>
</dbReference>
<proteinExistence type="predicted"/>
<dbReference type="InterPro" id="IPR005175">
    <property type="entry name" value="PPC_dom"/>
</dbReference>
<dbReference type="CDD" id="cd11378">
    <property type="entry name" value="DUF296"/>
    <property type="match status" value="1"/>
</dbReference>
<dbReference type="PROSITE" id="PS51742">
    <property type="entry name" value="PPC"/>
    <property type="match status" value="1"/>
</dbReference>
<dbReference type="Gene3D" id="3.30.1330.80">
    <property type="entry name" value="Hypothetical protein, similar to alpha- acetolactate decarboxylase, domain 2"/>
    <property type="match status" value="1"/>
</dbReference>
<dbReference type="Pfam" id="PF03479">
    <property type="entry name" value="PCC"/>
    <property type="match status" value="1"/>
</dbReference>
<evidence type="ECO:0000313" key="3">
    <source>
        <dbReference type="Proteomes" id="UP001265700"/>
    </source>
</evidence>
<dbReference type="PANTHER" id="PTHR34988">
    <property type="entry name" value="PROTEIN, PUTATIVE-RELATED"/>
    <property type="match status" value="1"/>
</dbReference>
<keyword evidence="3" id="KW-1185">Reference proteome</keyword>
<protein>
    <submittedName>
        <fullName evidence="2">DNA-binding protein with PD1-like motif</fullName>
    </submittedName>
</protein>
<feature type="domain" description="PPC" evidence="1">
    <location>
        <begin position="1"/>
        <end position="137"/>
    </location>
</feature>
<dbReference type="SUPFAM" id="SSF117856">
    <property type="entry name" value="AF0104/ALDC/Ptd012-like"/>
    <property type="match status" value="1"/>
</dbReference>
<organism evidence="2 3">
    <name type="scientific">Hydrogenophaga palleronii</name>
    <dbReference type="NCBI Taxonomy" id="65655"/>
    <lineage>
        <taxon>Bacteria</taxon>
        <taxon>Pseudomonadati</taxon>
        <taxon>Pseudomonadota</taxon>
        <taxon>Betaproteobacteria</taxon>
        <taxon>Burkholderiales</taxon>
        <taxon>Comamonadaceae</taxon>
        <taxon>Hydrogenophaga</taxon>
    </lineage>
</organism>
<dbReference type="Proteomes" id="UP001265700">
    <property type="component" value="Unassembled WGS sequence"/>
</dbReference>
<sequence length="141" mass="14744">MKTFPLRLKPGQDLRESLEAAVREQGCQAAFVLSGIGSLVDARIRFAGANEPLLIRGESEILSLSGTVGVGAAGNAGQGHSHLHMAVANAKGEVFGGHVAPGCRVRTTAEVLLALLPEWVFTREADAATGYAELVVKPREG</sequence>
<accession>A0ABU1WJ21</accession>
<reference evidence="2 3" key="1">
    <citation type="submission" date="2023-07" db="EMBL/GenBank/DDBJ databases">
        <title>Sorghum-associated microbial communities from plants grown in Nebraska, USA.</title>
        <authorList>
            <person name="Schachtman D."/>
        </authorList>
    </citation>
    <scope>NUCLEOTIDE SEQUENCE [LARGE SCALE GENOMIC DNA]</scope>
    <source>
        <strain evidence="2 3">4249</strain>
    </source>
</reference>
<gene>
    <name evidence="2" type="ORF">J2W49_000990</name>
</gene>
<comment type="caution">
    <text evidence="2">The sequence shown here is derived from an EMBL/GenBank/DDBJ whole genome shotgun (WGS) entry which is preliminary data.</text>
</comment>